<dbReference type="AlphaFoldDB" id="A0A3E2H4V6"/>
<proteinExistence type="predicted"/>
<feature type="non-terminal residue" evidence="2">
    <location>
        <position position="1"/>
    </location>
</feature>
<reference evidence="2 3" key="1">
    <citation type="submission" date="2018-05" db="EMBL/GenBank/DDBJ databases">
        <title>Draft genome sequence of Scytalidium lignicola DSM 105466, a ubiquitous saprotrophic fungus.</title>
        <authorList>
            <person name="Buettner E."/>
            <person name="Gebauer A.M."/>
            <person name="Hofrichter M."/>
            <person name="Liers C."/>
            <person name="Kellner H."/>
        </authorList>
    </citation>
    <scope>NUCLEOTIDE SEQUENCE [LARGE SCALE GENOMIC DNA]</scope>
    <source>
        <strain evidence="2 3">DSM 105466</strain>
    </source>
</reference>
<evidence type="ECO:0000313" key="2">
    <source>
        <dbReference type="EMBL" id="RFU28073.1"/>
    </source>
</evidence>
<feature type="compositionally biased region" description="Pro residues" evidence="1">
    <location>
        <begin position="1"/>
        <end position="11"/>
    </location>
</feature>
<name>A0A3E2H4V6_SCYLI</name>
<sequence length="98" mass="10758">MVAPRPDPAPRVLPLVLQPSATRPSRPDHTLRSCAAHDAQRASRPSPTLPPTDEESAAMMRERVVWFVLAITSTTAIDVLAWSDTHERIQKNGLATQP</sequence>
<evidence type="ECO:0000313" key="3">
    <source>
        <dbReference type="Proteomes" id="UP000258309"/>
    </source>
</evidence>
<gene>
    <name evidence="2" type="ORF">B7463_g8273</name>
</gene>
<keyword evidence="3" id="KW-1185">Reference proteome</keyword>
<accession>A0A3E2H4V6</accession>
<organism evidence="2 3">
    <name type="scientific">Scytalidium lignicola</name>
    <name type="common">Hyphomycete</name>
    <dbReference type="NCBI Taxonomy" id="5539"/>
    <lineage>
        <taxon>Eukaryota</taxon>
        <taxon>Fungi</taxon>
        <taxon>Dikarya</taxon>
        <taxon>Ascomycota</taxon>
        <taxon>Pezizomycotina</taxon>
        <taxon>Leotiomycetes</taxon>
        <taxon>Leotiomycetes incertae sedis</taxon>
        <taxon>Scytalidium</taxon>
    </lineage>
</organism>
<comment type="caution">
    <text evidence="2">The sequence shown here is derived from an EMBL/GenBank/DDBJ whole genome shotgun (WGS) entry which is preliminary data.</text>
</comment>
<feature type="non-terminal residue" evidence="2">
    <location>
        <position position="98"/>
    </location>
</feature>
<dbReference type="Proteomes" id="UP000258309">
    <property type="component" value="Unassembled WGS sequence"/>
</dbReference>
<feature type="region of interest" description="Disordered" evidence="1">
    <location>
        <begin position="1"/>
        <end position="56"/>
    </location>
</feature>
<evidence type="ECO:0000256" key="1">
    <source>
        <dbReference type="SAM" id="MobiDB-lite"/>
    </source>
</evidence>
<protein>
    <submittedName>
        <fullName evidence="2">Uncharacterized protein</fullName>
    </submittedName>
</protein>
<dbReference type="EMBL" id="NCSJ02000177">
    <property type="protein sequence ID" value="RFU28073.1"/>
    <property type="molecule type" value="Genomic_DNA"/>
</dbReference>